<feature type="signal peptide" evidence="1">
    <location>
        <begin position="1"/>
        <end position="17"/>
    </location>
</feature>
<keyword evidence="1" id="KW-0732">Signal</keyword>
<dbReference type="AlphaFoldDB" id="A0A8J2LEA4"/>
<sequence length="50" mass="5331">MQILTVFLTVAVASVICGPLGLLGETETVSVSNITESRNRVQRFASSATY</sequence>
<gene>
    <name evidence="2" type="ORF">AFUS01_LOCUS39890</name>
</gene>
<dbReference type="EMBL" id="CAJVCH010554078">
    <property type="protein sequence ID" value="CAG7830063.1"/>
    <property type="molecule type" value="Genomic_DNA"/>
</dbReference>
<organism evidence="2 3">
    <name type="scientific">Allacma fusca</name>
    <dbReference type="NCBI Taxonomy" id="39272"/>
    <lineage>
        <taxon>Eukaryota</taxon>
        <taxon>Metazoa</taxon>
        <taxon>Ecdysozoa</taxon>
        <taxon>Arthropoda</taxon>
        <taxon>Hexapoda</taxon>
        <taxon>Collembola</taxon>
        <taxon>Symphypleona</taxon>
        <taxon>Sminthuridae</taxon>
        <taxon>Allacma</taxon>
    </lineage>
</organism>
<reference evidence="2" key="1">
    <citation type="submission" date="2021-06" db="EMBL/GenBank/DDBJ databases">
        <authorList>
            <person name="Hodson N. C."/>
            <person name="Mongue J. A."/>
            <person name="Jaron S. K."/>
        </authorList>
    </citation>
    <scope>NUCLEOTIDE SEQUENCE</scope>
</reference>
<keyword evidence="3" id="KW-1185">Reference proteome</keyword>
<evidence type="ECO:0000313" key="2">
    <source>
        <dbReference type="EMBL" id="CAG7830063.1"/>
    </source>
</evidence>
<protein>
    <recommendedName>
        <fullName evidence="4">RxLR effector protein</fullName>
    </recommendedName>
</protein>
<evidence type="ECO:0008006" key="4">
    <source>
        <dbReference type="Google" id="ProtNLM"/>
    </source>
</evidence>
<accession>A0A8J2LEA4</accession>
<evidence type="ECO:0000313" key="3">
    <source>
        <dbReference type="Proteomes" id="UP000708208"/>
    </source>
</evidence>
<comment type="caution">
    <text evidence="2">The sequence shown here is derived from an EMBL/GenBank/DDBJ whole genome shotgun (WGS) entry which is preliminary data.</text>
</comment>
<evidence type="ECO:0000256" key="1">
    <source>
        <dbReference type="SAM" id="SignalP"/>
    </source>
</evidence>
<feature type="non-terminal residue" evidence="2">
    <location>
        <position position="1"/>
    </location>
</feature>
<proteinExistence type="predicted"/>
<feature type="chain" id="PRO_5035315800" description="RxLR effector protein" evidence="1">
    <location>
        <begin position="18"/>
        <end position="50"/>
    </location>
</feature>
<dbReference type="Proteomes" id="UP000708208">
    <property type="component" value="Unassembled WGS sequence"/>
</dbReference>
<name>A0A8J2LEA4_9HEXA</name>